<dbReference type="Pfam" id="PF02862">
    <property type="entry name" value="DDHD"/>
    <property type="match status" value="1"/>
</dbReference>
<dbReference type="OrthoDB" id="18453at2759"/>
<dbReference type="SMART" id="SM01127">
    <property type="entry name" value="DDHD"/>
    <property type="match status" value="1"/>
</dbReference>
<comment type="subcellular location">
    <subcellularLocation>
        <location evidence="1">Endomembrane system</location>
        <topology evidence="1">Peripheral membrane protein</topology>
    </subcellularLocation>
</comment>
<dbReference type="GO" id="GO:0031210">
    <property type="term" value="F:phosphatidylcholine binding"/>
    <property type="evidence" value="ECO:0007669"/>
    <property type="project" value="TreeGrafter"/>
</dbReference>
<evidence type="ECO:0000256" key="4">
    <source>
        <dbReference type="ARBA" id="ARBA00022837"/>
    </source>
</evidence>
<dbReference type="PANTHER" id="PTHR10658">
    <property type="entry name" value="PHOSPHATIDYLINOSITOL TRANSFER PROTEIN"/>
    <property type="match status" value="1"/>
</dbReference>
<dbReference type="Pfam" id="PF24695">
    <property type="entry name" value="PITM1-3"/>
    <property type="match status" value="1"/>
</dbReference>
<dbReference type="Proteomes" id="UP000770661">
    <property type="component" value="Unassembled WGS sequence"/>
</dbReference>
<dbReference type="InterPro" id="IPR036412">
    <property type="entry name" value="HAD-like_sf"/>
</dbReference>
<evidence type="ECO:0000256" key="1">
    <source>
        <dbReference type="ARBA" id="ARBA00004184"/>
    </source>
</evidence>
<dbReference type="InterPro" id="IPR004177">
    <property type="entry name" value="DDHD_dom"/>
</dbReference>
<dbReference type="EMBL" id="JACEEZ010019081">
    <property type="protein sequence ID" value="KAG0716143.1"/>
    <property type="molecule type" value="Genomic_DNA"/>
</dbReference>
<feature type="compositionally biased region" description="Polar residues" evidence="5">
    <location>
        <begin position="443"/>
        <end position="452"/>
    </location>
</feature>
<evidence type="ECO:0000259" key="6">
    <source>
        <dbReference type="PROSITE" id="PS51043"/>
    </source>
</evidence>
<dbReference type="PROSITE" id="PS51043">
    <property type="entry name" value="DDHD"/>
    <property type="match status" value="1"/>
</dbReference>
<dbReference type="GO" id="GO:0005737">
    <property type="term" value="C:cytoplasm"/>
    <property type="evidence" value="ECO:0007669"/>
    <property type="project" value="TreeGrafter"/>
</dbReference>
<dbReference type="SUPFAM" id="SSF56784">
    <property type="entry name" value="HAD-like"/>
    <property type="match status" value="1"/>
</dbReference>
<keyword evidence="4" id="KW-0106">Calcium</keyword>
<accession>A0A8J4XY63</accession>
<evidence type="ECO:0000313" key="8">
    <source>
        <dbReference type="Proteomes" id="UP000770661"/>
    </source>
</evidence>
<organism evidence="7 8">
    <name type="scientific">Chionoecetes opilio</name>
    <name type="common">Atlantic snow crab</name>
    <name type="synonym">Cancer opilio</name>
    <dbReference type="NCBI Taxonomy" id="41210"/>
    <lineage>
        <taxon>Eukaryota</taxon>
        <taxon>Metazoa</taxon>
        <taxon>Ecdysozoa</taxon>
        <taxon>Arthropoda</taxon>
        <taxon>Crustacea</taxon>
        <taxon>Multicrustacea</taxon>
        <taxon>Malacostraca</taxon>
        <taxon>Eumalacostraca</taxon>
        <taxon>Eucarida</taxon>
        <taxon>Decapoda</taxon>
        <taxon>Pleocyemata</taxon>
        <taxon>Brachyura</taxon>
        <taxon>Eubrachyura</taxon>
        <taxon>Majoidea</taxon>
        <taxon>Majidae</taxon>
        <taxon>Chionoecetes</taxon>
    </lineage>
</organism>
<comment type="similarity">
    <text evidence="2">Belongs to the PtdIns transfer protein family. PI transfer class IIA subfamily.</text>
</comment>
<dbReference type="InterPro" id="IPR031315">
    <property type="entry name" value="LNS2/PITP"/>
</dbReference>
<dbReference type="InterPro" id="IPR001666">
    <property type="entry name" value="PI_transfer"/>
</dbReference>
<dbReference type="SMART" id="SM00775">
    <property type="entry name" value="LNS2"/>
    <property type="match status" value="1"/>
</dbReference>
<keyword evidence="3" id="KW-0597">Phosphoprotein</keyword>
<comment type="caution">
    <text evidence="7">The sequence shown here is derived from an EMBL/GenBank/DDBJ whole genome shotgun (WGS) entry which is preliminary data.</text>
</comment>
<evidence type="ECO:0000256" key="5">
    <source>
        <dbReference type="SAM" id="MobiDB-lite"/>
    </source>
</evidence>
<evidence type="ECO:0000256" key="3">
    <source>
        <dbReference type="ARBA" id="ARBA00022553"/>
    </source>
</evidence>
<dbReference type="Pfam" id="PF24694">
    <property type="entry name" value="LNS2_PITM1-3"/>
    <property type="match status" value="1"/>
</dbReference>
<gene>
    <name evidence="7" type="primary">rdgB_0</name>
    <name evidence="7" type="ORF">GWK47_010346</name>
</gene>
<protein>
    <submittedName>
        <fullName evidence="7">Protein retinal degeneration B</fullName>
    </submittedName>
</protein>
<sequence length="458" mass="50303">MDLSGATGSPSLTEHTRRMSDASILSTVSGMGDTVPLATINALSQRWWGTKRLDYALYCPEGLANFPTNSLPHLFHASYWESSDVIAFILRQLVRTEHAAFQGDDKDLPVFSPTQPREKWIKKRTSVKIKNVAANHRGNDVIVREGAPQSIHARFMYGPLDMVALSGERVDVHIMRDPPGGEWQQISSEVTDKNGRIAFTVPPDKALGCGMYPVKMVVRGDHTSSTLYLTIVPTKTECVVFSIDGSFTASVSVTGRDPKVRAGAVDVVRHWQELGYLIIYVTGRPDMQQQKVVSWLAQHNFPHGLVSFADGLSRDPLGHKADYLRGLIQDHALQVGAAYGSSKDIAVYSSIGLKPEQIYIVGKASKKQQANAQVLTDGYAAHLSSLSALGKSRPAKGNPQMVIPRGFFGLPGQHNALRRRRSAKRTTSFPVRVASANEGVMRSRSSSQTRPNHMSMRC</sequence>
<dbReference type="Gene3D" id="3.40.50.1000">
    <property type="entry name" value="HAD superfamily/HAD-like"/>
    <property type="match status" value="1"/>
</dbReference>
<proteinExistence type="inferred from homology"/>
<dbReference type="GO" id="GO:0008526">
    <property type="term" value="F:phosphatidylinositol transfer activity"/>
    <property type="evidence" value="ECO:0007669"/>
    <property type="project" value="TreeGrafter"/>
</dbReference>
<name>A0A8J4XY63_CHIOP</name>
<dbReference type="AlphaFoldDB" id="A0A8J4XY63"/>
<feature type="domain" description="DDHD" evidence="6">
    <location>
        <begin position="1"/>
        <end position="95"/>
    </location>
</feature>
<evidence type="ECO:0000256" key="2">
    <source>
        <dbReference type="ARBA" id="ARBA00010316"/>
    </source>
</evidence>
<dbReference type="PANTHER" id="PTHR10658:SF81">
    <property type="entry name" value="PROTEIN RETINAL DEGENERATION B"/>
    <property type="match status" value="1"/>
</dbReference>
<reference evidence="7" key="1">
    <citation type="submission" date="2020-07" db="EMBL/GenBank/DDBJ databases">
        <title>The High-quality genome of the commercially important snow crab, Chionoecetes opilio.</title>
        <authorList>
            <person name="Jeong J.-H."/>
            <person name="Ryu S."/>
        </authorList>
    </citation>
    <scope>NUCLEOTIDE SEQUENCE</scope>
    <source>
        <strain evidence="7">MADBK_172401_WGS</strain>
        <tissue evidence="7">Digestive gland</tissue>
    </source>
</reference>
<evidence type="ECO:0000313" key="7">
    <source>
        <dbReference type="EMBL" id="KAG0716143.1"/>
    </source>
</evidence>
<dbReference type="GO" id="GO:0035091">
    <property type="term" value="F:phosphatidylinositol binding"/>
    <property type="evidence" value="ECO:0007669"/>
    <property type="project" value="TreeGrafter"/>
</dbReference>
<dbReference type="InterPro" id="IPR023214">
    <property type="entry name" value="HAD_sf"/>
</dbReference>
<dbReference type="FunFam" id="3.40.50.1000:FF:000173">
    <property type="entry name" value="Membrane-associated phosphatidylinositol transfer protein 2"/>
    <property type="match status" value="1"/>
</dbReference>
<dbReference type="GO" id="GO:0046872">
    <property type="term" value="F:metal ion binding"/>
    <property type="evidence" value="ECO:0007669"/>
    <property type="project" value="InterPro"/>
</dbReference>
<dbReference type="GO" id="GO:0008525">
    <property type="term" value="F:phosphatidylcholine transporter activity"/>
    <property type="evidence" value="ECO:0007669"/>
    <property type="project" value="TreeGrafter"/>
</dbReference>
<feature type="region of interest" description="Disordered" evidence="5">
    <location>
        <begin position="438"/>
        <end position="458"/>
    </location>
</feature>
<dbReference type="GO" id="GO:0012505">
    <property type="term" value="C:endomembrane system"/>
    <property type="evidence" value="ECO:0007669"/>
    <property type="project" value="UniProtKB-SubCell"/>
</dbReference>
<keyword evidence="8" id="KW-1185">Reference proteome</keyword>